<reference evidence="1 2" key="1">
    <citation type="submission" date="2016-05" db="EMBL/GenBank/DDBJ databases">
        <title>Microbial solvent formation.</title>
        <authorList>
            <person name="Poehlein A."/>
            <person name="Montoya Solano J.D."/>
            <person name="Flitsch S."/>
            <person name="Krabben P."/>
            <person name="Duerre P."/>
            <person name="Daniel R."/>
        </authorList>
    </citation>
    <scope>NUCLEOTIDE SEQUENCE [LARGE SCALE GENOMIC DNA]</scope>
    <source>
        <strain evidence="1 2">L1-8</strain>
    </source>
</reference>
<gene>
    <name evidence="1" type="ORF">CLOSAC_25370</name>
</gene>
<protein>
    <submittedName>
        <fullName evidence="1">Uncharacterized protein</fullName>
    </submittedName>
</protein>
<accession>A0A1S8N3D2</accession>
<proteinExistence type="predicted"/>
<evidence type="ECO:0000313" key="2">
    <source>
        <dbReference type="Proteomes" id="UP000191154"/>
    </source>
</evidence>
<dbReference type="AlphaFoldDB" id="A0A1S8N3D2"/>
<organism evidence="1 2">
    <name type="scientific">Clostridium saccharobutylicum</name>
    <dbReference type="NCBI Taxonomy" id="169679"/>
    <lineage>
        <taxon>Bacteria</taxon>
        <taxon>Bacillati</taxon>
        <taxon>Bacillota</taxon>
        <taxon>Clostridia</taxon>
        <taxon>Eubacteriales</taxon>
        <taxon>Clostridiaceae</taxon>
        <taxon>Clostridium</taxon>
    </lineage>
</organism>
<dbReference type="Proteomes" id="UP000191154">
    <property type="component" value="Unassembled WGS sequence"/>
</dbReference>
<dbReference type="EMBL" id="LZYZ01000005">
    <property type="protein sequence ID" value="OOM11009.1"/>
    <property type="molecule type" value="Genomic_DNA"/>
</dbReference>
<evidence type="ECO:0000313" key="1">
    <source>
        <dbReference type="EMBL" id="OOM11009.1"/>
    </source>
</evidence>
<name>A0A1S8N3D2_CLOSA</name>
<sequence length="242" mass="29069">MPISLHTNKIKEEKDCFIEELYKMILKKEDMINGDEDNKATQLHKFYLTTYVMNHYNKKEHNSQYFNYLMTSIIESESLFVLGFTNAGMMSLRSALESSFKFLYYEYHPIELQLNEIGEFDIKGIDYRNFMYSIPCFQKLSFIKRDEIERIWSELCKYAHYDISVINDISVISDIKPVFKDEDSFRKIKKNIKEVFRVIIIIMFMVNSKWLECVEKSYFDYIFEVLFKDNETINMKISLNIV</sequence>
<comment type="caution">
    <text evidence="1">The sequence shown here is derived from an EMBL/GenBank/DDBJ whole genome shotgun (WGS) entry which is preliminary data.</text>
</comment>
<dbReference type="RefSeq" id="WP_077865741.1">
    <property type="nucleotide sequence ID" value="NZ_LZYZ01000005.1"/>
</dbReference>